<evidence type="ECO:0000313" key="11">
    <source>
        <dbReference type="EMBL" id="CAB4961066.1"/>
    </source>
</evidence>
<dbReference type="PANTHER" id="PTHR43884:SF12">
    <property type="entry name" value="ISOVALERYL-COA DEHYDROGENASE, MITOCHONDRIAL-RELATED"/>
    <property type="match status" value="1"/>
</dbReference>
<dbReference type="Gene3D" id="1.20.140.10">
    <property type="entry name" value="Butyryl-CoA Dehydrogenase, subunit A, domain 3"/>
    <property type="match status" value="1"/>
</dbReference>
<proteinExistence type="inferred from homology"/>
<reference evidence="10" key="1">
    <citation type="submission" date="2020-05" db="EMBL/GenBank/DDBJ databases">
        <authorList>
            <person name="Chiriac C."/>
            <person name="Salcher M."/>
            <person name="Ghai R."/>
            <person name="Kavagutti S V."/>
        </authorList>
    </citation>
    <scope>NUCLEOTIDE SEQUENCE</scope>
</reference>
<dbReference type="EMBL" id="CAESGF010000035">
    <property type="protein sequence ID" value="CAB4365547.1"/>
    <property type="molecule type" value="Genomic_DNA"/>
</dbReference>
<dbReference type="InterPro" id="IPR036250">
    <property type="entry name" value="AcylCo_DH-like_C"/>
</dbReference>
<dbReference type="PIRSF" id="PIRSF016578">
    <property type="entry name" value="HsaA"/>
    <property type="match status" value="1"/>
</dbReference>
<comment type="similarity">
    <text evidence="2">Belongs to the acyl-CoA dehydrogenase family.</text>
</comment>
<dbReference type="EMBL" id="CAFBOL010000006">
    <property type="protein sequence ID" value="CAB4975157.1"/>
    <property type="molecule type" value="Genomic_DNA"/>
</dbReference>
<dbReference type="InterPro" id="IPR046373">
    <property type="entry name" value="Acyl-CoA_Oxase/DH_mid-dom_sf"/>
</dbReference>
<dbReference type="InterPro" id="IPR009075">
    <property type="entry name" value="AcylCo_DH/oxidase_C"/>
</dbReference>
<dbReference type="InterPro" id="IPR013786">
    <property type="entry name" value="AcylCoA_DH/ox_N"/>
</dbReference>
<dbReference type="EMBL" id="CAFAAV010000158">
    <property type="protein sequence ID" value="CAB4828717.1"/>
    <property type="molecule type" value="Genomic_DNA"/>
</dbReference>
<dbReference type="Gene3D" id="1.10.540.10">
    <property type="entry name" value="Acyl-CoA dehydrogenase/oxidase, N-terminal domain"/>
    <property type="match status" value="1"/>
</dbReference>
<name>A0A6J7A798_9ZZZZ</name>
<dbReference type="SUPFAM" id="SSF56645">
    <property type="entry name" value="Acyl-CoA dehydrogenase NM domain-like"/>
    <property type="match status" value="1"/>
</dbReference>
<sequence>MMLTPELLEFRGMVRARAAERIAPWVDVLDREQRYSPEVWAELRALELFGLPFPASIGGSDGSFLAFTVATEALASVSASAALYPGTTVQVAGTILRLGTPAQIERWVPAMVRGDSPVAWAFTEPQTGSDPKQLATTAVPDGDGWRLHGQKLFISYARQANVAVVFARTPGGSVGAFIVETDTPGWSTGTPFELLALGGGEPVPIFLDDVFVPGDQLIGAPDQGFQAMIAGEAQGKIRAAAICVGIAQRAIDEAAAYALGRTHRGEPIAKKFPTIQGLLGEMEATTLGARTLVHHAAELIDGGQDVAREAAAARLVAGRAAREVTNAAMQVCGAYGLTRELPLERLYREGKFFEVAQGVAEIQRAIVARHVIADHST</sequence>
<feature type="domain" description="Acyl-CoA dehydrogenase/oxidase C-terminal" evidence="5">
    <location>
        <begin position="222"/>
        <end position="371"/>
    </location>
</feature>
<dbReference type="Pfam" id="PF00441">
    <property type="entry name" value="Acyl-CoA_dh_1"/>
    <property type="match status" value="1"/>
</dbReference>
<organism evidence="10">
    <name type="scientific">freshwater metagenome</name>
    <dbReference type="NCBI Taxonomy" id="449393"/>
    <lineage>
        <taxon>unclassified sequences</taxon>
        <taxon>metagenomes</taxon>
        <taxon>ecological metagenomes</taxon>
    </lineage>
</organism>
<evidence type="ECO:0000259" key="7">
    <source>
        <dbReference type="Pfam" id="PF02771"/>
    </source>
</evidence>
<dbReference type="Gene3D" id="2.40.110.10">
    <property type="entry name" value="Butyryl-CoA Dehydrogenase, subunit A, domain 2"/>
    <property type="match status" value="1"/>
</dbReference>
<evidence type="ECO:0000313" key="9">
    <source>
        <dbReference type="EMBL" id="CAB4744369.1"/>
    </source>
</evidence>
<dbReference type="Pfam" id="PF02771">
    <property type="entry name" value="Acyl-CoA_dh_N"/>
    <property type="match status" value="1"/>
</dbReference>
<comment type="cofactor">
    <cofactor evidence="1">
        <name>FAD</name>
        <dbReference type="ChEBI" id="CHEBI:57692"/>
    </cofactor>
</comment>
<dbReference type="AlphaFoldDB" id="A0A6J7A798"/>
<dbReference type="PANTHER" id="PTHR43884">
    <property type="entry name" value="ACYL-COA DEHYDROGENASE"/>
    <property type="match status" value="1"/>
</dbReference>
<dbReference type="SUPFAM" id="SSF47203">
    <property type="entry name" value="Acyl-CoA dehydrogenase C-terminal domain-like"/>
    <property type="match status" value="1"/>
</dbReference>
<keyword evidence="3" id="KW-0285">Flavoprotein</keyword>
<dbReference type="Pfam" id="PF02770">
    <property type="entry name" value="Acyl-CoA_dh_M"/>
    <property type="match status" value="1"/>
</dbReference>
<evidence type="ECO:0000259" key="5">
    <source>
        <dbReference type="Pfam" id="PF00441"/>
    </source>
</evidence>
<protein>
    <submittedName>
        <fullName evidence="10">Unannotated protein</fullName>
    </submittedName>
</protein>
<evidence type="ECO:0000256" key="4">
    <source>
        <dbReference type="ARBA" id="ARBA00022827"/>
    </source>
</evidence>
<evidence type="ECO:0000313" key="8">
    <source>
        <dbReference type="EMBL" id="CAB4365547.1"/>
    </source>
</evidence>
<dbReference type="InterPro" id="IPR006091">
    <property type="entry name" value="Acyl-CoA_Oxase/DH_mid-dom"/>
</dbReference>
<evidence type="ECO:0000259" key="6">
    <source>
        <dbReference type="Pfam" id="PF02770"/>
    </source>
</evidence>
<feature type="domain" description="Acyl-CoA oxidase/dehydrogenase middle" evidence="6">
    <location>
        <begin position="119"/>
        <end position="210"/>
    </location>
</feature>
<dbReference type="GO" id="GO:0003995">
    <property type="term" value="F:acyl-CoA dehydrogenase activity"/>
    <property type="evidence" value="ECO:0007669"/>
    <property type="project" value="TreeGrafter"/>
</dbReference>
<accession>A0A6J7A798</accession>
<evidence type="ECO:0000256" key="1">
    <source>
        <dbReference type="ARBA" id="ARBA00001974"/>
    </source>
</evidence>
<evidence type="ECO:0000313" key="12">
    <source>
        <dbReference type="EMBL" id="CAB4975157.1"/>
    </source>
</evidence>
<dbReference type="EMBL" id="CAEZYF010000030">
    <property type="protein sequence ID" value="CAB4744369.1"/>
    <property type="molecule type" value="Genomic_DNA"/>
</dbReference>
<gene>
    <name evidence="9" type="ORF">UFOPK2656_03135</name>
    <name evidence="10" type="ORF">UFOPK3099_01885</name>
    <name evidence="11" type="ORF">UFOPK3651_03519</name>
    <name evidence="12" type="ORF">UFOPK3931_00446</name>
    <name evidence="8" type="ORF">UFOPK4189_03290</name>
</gene>
<evidence type="ECO:0000256" key="3">
    <source>
        <dbReference type="ARBA" id="ARBA00022630"/>
    </source>
</evidence>
<dbReference type="GO" id="GO:0050660">
    <property type="term" value="F:flavin adenine dinucleotide binding"/>
    <property type="evidence" value="ECO:0007669"/>
    <property type="project" value="InterPro"/>
</dbReference>
<feature type="domain" description="Acyl-CoA dehydrogenase/oxidase N-terminal" evidence="7">
    <location>
        <begin position="4"/>
        <end position="115"/>
    </location>
</feature>
<evidence type="ECO:0000313" key="10">
    <source>
        <dbReference type="EMBL" id="CAB4828717.1"/>
    </source>
</evidence>
<keyword evidence="4" id="KW-0274">FAD</keyword>
<dbReference type="EMBL" id="CAFBMT010000051">
    <property type="protein sequence ID" value="CAB4961066.1"/>
    <property type="molecule type" value="Genomic_DNA"/>
</dbReference>
<dbReference type="InterPro" id="IPR009100">
    <property type="entry name" value="AcylCoA_DH/oxidase_NM_dom_sf"/>
</dbReference>
<dbReference type="InterPro" id="IPR037069">
    <property type="entry name" value="AcylCoA_DH/ox_N_sf"/>
</dbReference>
<evidence type="ECO:0000256" key="2">
    <source>
        <dbReference type="ARBA" id="ARBA00009347"/>
    </source>
</evidence>